<dbReference type="InterPro" id="IPR006139">
    <property type="entry name" value="D-isomer_2_OHA_DH_cat_dom"/>
</dbReference>
<dbReference type="GO" id="GO:0051287">
    <property type="term" value="F:NAD binding"/>
    <property type="evidence" value="ECO:0007669"/>
    <property type="project" value="InterPro"/>
</dbReference>
<protein>
    <submittedName>
        <fullName evidence="7">2-hydroxyacid dehydrogenase</fullName>
    </submittedName>
</protein>
<dbReference type="Pfam" id="PF02826">
    <property type="entry name" value="2-Hacid_dh_C"/>
    <property type="match status" value="1"/>
</dbReference>
<accession>A0A8J3G8J7</accession>
<dbReference type="InterPro" id="IPR050857">
    <property type="entry name" value="D-2-hydroxyacid_DH"/>
</dbReference>
<evidence type="ECO:0000256" key="1">
    <source>
        <dbReference type="ARBA" id="ARBA00005854"/>
    </source>
</evidence>
<evidence type="ECO:0000256" key="3">
    <source>
        <dbReference type="ARBA" id="ARBA00023027"/>
    </source>
</evidence>
<feature type="domain" description="D-isomer specific 2-hydroxyacid dehydrogenase catalytic" evidence="5">
    <location>
        <begin position="3"/>
        <end position="312"/>
    </location>
</feature>
<evidence type="ECO:0000259" key="5">
    <source>
        <dbReference type="Pfam" id="PF00389"/>
    </source>
</evidence>
<dbReference type="AlphaFoldDB" id="A0A8J3G8J7"/>
<dbReference type="CDD" id="cd12179">
    <property type="entry name" value="2-Hacid_dh_14"/>
    <property type="match status" value="1"/>
</dbReference>
<comment type="caution">
    <text evidence="7">The sequence shown here is derived from an EMBL/GenBank/DDBJ whole genome shotgun (WGS) entry which is preliminary data.</text>
</comment>
<dbReference type="Proteomes" id="UP000598271">
    <property type="component" value="Unassembled WGS sequence"/>
</dbReference>
<keyword evidence="8" id="KW-1185">Reference proteome</keyword>
<organism evidence="7 8">
    <name type="scientific">Persicitalea jodogahamensis</name>
    <dbReference type="NCBI Taxonomy" id="402147"/>
    <lineage>
        <taxon>Bacteria</taxon>
        <taxon>Pseudomonadati</taxon>
        <taxon>Bacteroidota</taxon>
        <taxon>Cytophagia</taxon>
        <taxon>Cytophagales</taxon>
        <taxon>Spirosomataceae</taxon>
        <taxon>Persicitalea</taxon>
    </lineage>
</organism>
<dbReference type="SUPFAM" id="SSF52283">
    <property type="entry name" value="Formate/glycerate dehydrogenase catalytic domain-like"/>
    <property type="match status" value="1"/>
</dbReference>
<dbReference type="InterPro" id="IPR036291">
    <property type="entry name" value="NAD(P)-bd_dom_sf"/>
</dbReference>
<dbReference type="PANTHER" id="PTHR42789:SF1">
    <property type="entry name" value="D-ISOMER SPECIFIC 2-HYDROXYACID DEHYDROGENASE FAMILY PROTEIN (AFU_ORTHOLOGUE AFUA_6G10090)"/>
    <property type="match status" value="1"/>
</dbReference>
<dbReference type="GO" id="GO:0016616">
    <property type="term" value="F:oxidoreductase activity, acting on the CH-OH group of donors, NAD or NADP as acceptor"/>
    <property type="evidence" value="ECO:0007669"/>
    <property type="project" value="InterPro"/>
</dbReference>
<dbReference type="Gene3D" id="3.40.50.720">
    <property type="entry name" value="NAD(P)-binding Rossmann-like Domain"/>
    <property type="match status" value="2"/>
</dbReference>
<dbReference type="Pfam" id="PF00389">
    <property type="entry name" value="2-Hacid_dh"/>
    <property type="match status" value="1"/>
</dbReference>
<comment type="similarity">
    <text evidence="1 4">Belongs to the D-isomer specific 2-hydroxyacid dehydrogenase family.</text>
</comment>
<evidence type="ECO:0000256" key="4">
    <source>
        <dbReference type="RuleBase" id="RU003719"/>
    </source>
</evidence>
<evidence type="ECO:0000313" key="7">
    <source>
        <dbReference type="EMBL" id="GHB56322.1"/>
    </source>
</evidence>
<feature type="domain" description="D-isomer specific 2-hydroxyacid dehydrogenase NAD-binding" evidence="6">
    <location>
        <begin position="105"/>
        <end position="286"/>
    </location>
</feature>
<evidence type="ECO:0000259" key="6">
    <source>
        <dbReference type="Pfam" id="PF02826"/>
    </source>
</evidence>
<dbReference type="SUPFAM" id="SSF51735">
    <property type="entry name" value="NAD(P)-binding Rossmann-fold domains"/>
    <property type="match status" value="1"/>
</dbReference>
<evidence type="ECO:0000256" key="2">
    <source>
        <dbReference type="ARBA" id="ARBA00023002"/>
    </source>
</evidence>
<proteinExistence type="inferred from homology"/>
<sequence>MKILIADQMHPSLFAMLQAQGWTYDYYPDFRRNDIISGLADYDGLIIRSKTRIDEELLTQATQLKFIARAGAGLDLIDAEATERLGIQLFHAGAGNRDAVAEHMVGMLLMLFNNLNKADREVRQAIWDREGNRGVELMGMTVGLIGYGNNGSATARRLSGFGCQVLAYDKYRDNYGDRYAKEASIAEIQREADVLSLHIPLTELTRDMVDAKFIAAFSKPFYLVNVSRGEIVNAKALVQAMKSDKILGACLDVLENEKLSQLNNPQQESFDYLRSSPHTVLTPHVAGWTHESYVRINEVLVKQVAKWEESHRSTGTPELGNG</sequence>
<keyword evidence="3" id="KW-0520">NAD</keyword>
<keyword evidence="2 4" id="KW-0560">Oxidoreductase</keyword>
<dbReference type="InterPro" id="IPR006140">
    <property type="entry name" value="D-isomer_DH_NAD-bd"/>
</dbReference>
<dbReference type="EMBL" id="BMXF01000001">
    <property type="protein sequence ID" value="GHB56322.1"/>
    <property type="molecule type" value="Genomic_DNA"/>
</dbReference>
<dbReference type="RefSeq" id="WP_189562960.1">
    <property type="nucleotide sequence ID" value="NZ_BMXF01000001.1"/>
</dbReference>
<evidence type="ECO:0000313" key="8">
    <source>
        <dbReference type="Proteomes" id="UP000598271"/>
    </source>
</evidence>
<gene>
    <name evidence="7" type="ORF">GCM10007390_07060</name>
</gene>
<name>A0A8J3G8J7_9BACT</name>
<dbReference type="PANTHER" id="PTHR42789">
    <property type="entry name" value="D-ISOMER SPECIFIC 2-HYDROXYACID DEHYDROGENASE FAMILY PROTEIN (AFU_ORTHOLOGUE AFUA_6G10090)"/>
    <property type="match status" value="1"/>
</dbReference>
<reference evidence="7 8" key="1">
    <citation type="journal article" date="2014" name="Int. J. Syst. Evol. Microbiol.">
        <title>Complete genome sequence of Corynebacterium casei LMG S-19264T (=DSM 44701T), isolated from a smear-ripened cheese.</title>
        <authorList>
            <consortium name="US DOE Joint Genome Institute (JGI-PGF)"/>
            <person name="Walter F."/>
            <person name="Albersmeier A."/>
            <person name="Kalinowski J."/>
            <person name="Ruckert C."/>
        </authorList>
    </citation>
    <scope>NUCLEOTIDE SEQUENCE [LARGE SCALE GENOMIC DNA]</scope>
    <source>
        <strain evidence="7 8">KCTC 12866</strain>
    </source>
</reference>